<evidence type="ECO:0000313" key="3">
    <source>
        <dbReference type="EMBL" id="GBL46072.1"/>
    </source>
</evidence>
<organism evidence="3 4">
    <name type="scientific">Sulfuriferula multivorans</name>
    <dbReference type="NCBI Taxonomy" id="1559896"/>
    <lineage>
        <taxon>Bacteria</taxon>
        <taxon>Pseudomonadati</taxon>
        <taxon>Pseudomonadota</taxon>
        <taxon>Betaproteobacteria</taxon>
        <taxon>Nitrosomonadales</taxon>
        <taxon>Sulfuricellaceae</taxon>
        <taxon>Sulfuriferula</taxon>
    </lineage>
</organism>
<gene>
    <name evidence="3" type="ORF">SFMTTN_1884</name>
</gene>
<dbReference type="Proteomes" id="UP000286806">
    <property type="component" value="Unassembled WGS sequence"/>
</dbReference>
<keyword evidence="4" id="KW-1185">Reference proteome</keyword>
<accession>A0A401JEL9</accession>
<dbReference type="PROSITE" id="PS50234">
    <property type="entry name" value="VWFA"/>
    <property type="match status" value="1"/>
</dbReference>
<feature type="domain" description="VWFA" evidence="2">
    <location>
        <begin position="105"/>
        <end position="294"/>
    </location>
</feature>
<evidence type="ECO:0000259" key="2">
    <source>
        <dbReference type="PROSITE" id="PS50234"/>
    </source>
</evidence>
<keyword evidence="1" id="KW-0812">Transmembrane</keyword>
<dbReference type="InterPro" id="IPR050768">
    <property type="entry name" value="UPF0353/GerABKA_families"/>
</dbReference>
<keyword evidence="1" id="KW-1133">Transmembrane helix</keyword>
<evidence type="ECO:0000256" key="1">
    <source>
        <dbReference type="SAM" id="Phobius"/>
    </source>
</evidence>
<reference evidence="3 4" key="1">
    <citation type="journal article" date="2019" name="Front. Microbiol.">
        <title>Genomes of Neutrophilic Sulfur-Oxidizing Chemolithoautotrophs Representing 9 Proteobacterial Species From 8 Genera.</title>
        <authorList>
            <person name="Watanabe T."/>
            <person name="Kojima H."/>
            <person name="Umezawa K."/>
            <person name="Hori C."/>
            <person name="Takasuka T.E."/>
            <person name="Kato Y."/>
            <person name="Fukui M."/>
        </authorList>
    </citation>
    <scope>NUCLEOTIDE SEQUENCE [LARGE SCALE GENOMIC DNA]</scope>
    <source>
        <strain evidence="3 4">TTN</strain>
    </source>
</reference>
<sequence>MQPGRHLAEAGRPMLNLAQPIWLVLSLPLLVLAVLRWRRERVSQEPASVALIHPQLELLARSQVAQPGGRFVRWLDLLAQLCLVLALAQPQWIGAWLPETPQGREIVLLVDTSRTMSITDFELDGQPVERLAVLKDIVTRFVAGRRGDRFGLIAFGSVAGTLVPPTFDRDLVSAMLARLRVGIAGDDTAIGDAIGLALKQLQAQPRLRPALILFTDGDSTAGDITPGEAVALARHMGVPIYTVQIGGDLFAAGRPKAPAKTVSEPGLAQIAAATGGRYYQAGDRGALQSVIHDIGQREKTVVRPATRRVVQEWYLLPLLLAVGLLSLARLSAIRRVTA</sequence>
<proteinExistence type="predicted"/>
<comment type="caution">
    <text evidence="3">The sequence shown here is derived from an EMBL/GenBank/DDBJ whole genome shotgun (WGS) entry which is preliminary data.</text>
</comment>
<dbReference type="PANTHER" id="PTHR22550">
    <property type="entry name" value="SPORE GERMINATION PROTEIN"/>
    <property type="match status" value="1"/>
</dbReference>
<dbReference type="RefSeq" id="WP_189836350.1">
    <property type="nucleotide sequence ID" value="NZ_BGOW01000015.1"/>
</dbReference>
<name>A0A401JEL9_9PROT</name>
<dbReference type="InterPro" id="IPR036465">
    <property type="entry name" value="vWFA_dom_sf"/>
</dbReference>
<dbReference type="EMBL" id="BGOW01000015">
    <property type="protein sequence ID" value="GBL46072.1"/>
    <property type="molecule type" value="Genomic_DNA"/>
</dbReference>
<evidence type="ECO:0000313" key="4">
    <source>
        <dbReference type="Proteomes" id="UP000286806"/>
    </source>
</evidence>
<feature type="transmembrane region" description="Helical" evidence="1">
    <location>
        <begin position="20"/>
        <end position="37"/>
    </location>
</feature>
<dbReference type="Gene3D" id="3.40.50.410">
    <property type="entry name" value="von Willebrand factor, type A domain"/>
    <property type="match status" value="1"/>
</dbReference>
<dbReference type="PANTHER" id="PTHR22550:SF18">
    <property type="entry name" value="VWFA DOMAIN-CONTAINING PROTEIN"/>
    <property type="match status" value="1"/>
</dbReference>
<protein>
    <submittedName>
        <fullName evidence="3">BatA</fullName>
    </submittedName>
</protein>
<dbReference type="SMART" id="SM00327">
    <property type="entry name" value="VWA"/>
    <property type="match status" value="1"/>
</dbReference>
<dbReference type="InterPro" id="IPR002035">
    <property type="entry name" value="VWF_A"/>
</dbReference>
<keyword evidence="1" id="KW-0472">Membrane</keyword>
<dbReference type="SUPFAM" id="SSF53300">
    <property type="entry name" value="vWA-like"/>
    <property type="match status" value="1"/>
</dbReference>
<dbReference type="Pfam" id="PF00092">
    <property type="entry name" value="VWA"/>
    <property type="match status" value="1"/>
</dbReference>
<dbReference type="AlphaFoldDB" id="A0A401JEL9"/>
<feature type="transmembrane region" description="Helical" evidence="1">
    <location>
        <begin position="313"/>
        <end position="332"/>
    </location>
</feature>